<proteinExistence type="predicted"/>
<accession>A0ABD2JYA7</accession>
<name>A0ABD2JYA7_9BILA</name>
<feature type="compositionally biased region" description="Low complexity" evidence="1">
    <location>
        <begin position="181"/>
        <end position="196"/>
    </location>
</feature>
<organism evidence="3 4">
    <name type="scientific">Heterodera trifolii</name>
    <dbReference type="NCBI Taxonomy" id="157864"/>
    <lineage>
        <taxon>Eukaryota</taxon>
        <taxon>Metazoa</taxon>
        <taxon>Ecdysozoa</taxon>
        <taxon>Nematoda</taxon>
        <taxon>Chromadorea</taxon>
        <taxon>Rhabditida</taxon>
        <taxon>Tylenchina</taxon>
        <taxon>Tylenchomorpha</taxon>
        <taxon>Tylenchoidea</taxon>
        <taxon>Heteroderidae</taxon>
        <taxon>Heteroderinae</taxon>
        <taxon>Heterodera</taxon>
    </lineage>
</organism>
<protein>
    <recommendedName>
        <fullName evidence="2">BHLH domain-containing protein</fullName>
    </recommendedName>
</protein>
<reference evidence="3 4" key="1">
    <citation type="submission" date="2024-10" db="EMBL/GenBank/DDBJ databases">
        <authorList>
            <person name="Kim D."/>
        </authorList>
    </citation>
    <scope>NUCLEOTIDE SEQUENCE [LARGE SCALE GENOMIC DNA]</scope>
    <source>
        <strain evidence="3">BH-2024</strain>
    </source>
</reference>
<evidence type="ECO:0000256" key="1">
    <source>
        <dbReference type="SAM" id="MobiDB-lite"/>
    </source>
</evidence>
<dbReference type="EMBL" id="JBICBT010000879">
    <property type="protein sequence ID" value="KAL3095583.1"/>
    <property type="molecule type" value="Genomic_DNA"/>
</dbReference>
<dbReference type="InterPro" id="IPR011598">
    <property type="entry name" value="bHLH_dom"/>
</dbReference>
<dbReference type="InterPro" id="IPR036638">
    <property type="entry name" value="HLH_DNA-bd_sf"/>
</dbReference>
<evidence type="ECO:0000313" key="4">
    <source>
        <dbReference type="Proteomes" id="UP001620626"/>
    </source>
</evidence>
<dbReference type="PROSITE" id="PS50888">
    <property type="entry name" value="BHLH"/>
    <property type="match status" value="1"/>
</dbReference>
<gene>
    <name evidence="3" type="ORF">niasHT_024409</name>
</gene>
<dbReference type="Gene3D" id="4.10.280.10">
    <property type="entry name" value="Helix-loop-helix DNA-binding domain"/>
    <property type="match status" value="1"/>
</dbReference>
<evidence type="ECO:0000259" key="2">
    <source>
        <dbReference type="PROSITE" id="PS50888"/>
    </source>
</evidence>
<feature type="domain" description="BHLH" evidence="2">
    <location>
        <begin position="77"/>
        <end position="127"/>
    </location>
</feature>
<sequence length="208" mass="23863">MENYDNFLLGQFVQDDVNFWSASRVPSSSSSSQGFSECHDQNLSEGLSCQNRPRKTNRLRNSNKKVPTNSLMPIQRPKRKKSSEKERQRNLQIKHHMKTLTTLLPGVKSEIPRIRTLRLANRYIVHLGRILREEQIFCEQSQTWRRLTIEDFERTVSEEMQTSNSYKERAEMEMISSGAEMTTTATTTTASPTSTAHSVPHTSVGTDL</sequence>
<dbReference type="Proteomes" id="UP001620626">
    <property type="component" value="Unassembled WGS sequence"/>
</dbReference>
<dbReference type="Pfam" id="PF00010">
    <property type="entry name" value="HLH"/>
    <property type="match status" value="1"/>
</dbReference>
<feature type="region of interest" description="Disordered" evidence="1">
    <location>
        <begin position="181"/>
        <end position="208"/>
    </location>
</feature>
<feature type="compositionally biased region" description="Basic residues" evidence="1">
    <location>
        <begin position="52"/>
        <end position="63"/>
    </location>
</feature>
<dbReference type="AlphaFoldDB" id="A0ABD2JYA7"/>
<feature type="compositionally biased region" description="Low complexity" evidence="1">
    <location>
        <begin position="27"/>
        <end position="36"/>
    </location>
</feature>
<evidence type="ECO:0000313" key="3">
    <source>
        <dbReference type="EMBL" id="KAL3095583.1"/>
    </source>
</evidence>
<dbReference type="SUPFAM" id="SSF47459">
    <property type="entry name" value="HLH, helix-loop-helix DNA-binding domain"/>
    <property type="match status" value="1"/>
</dbReference>
<feature type="region of interest" description="Disordered" evidence="1">
    <location>
        <begin position="27"/>
        <end position="90"/>
    </location>
</feature>
<comment type="caution">
    <text evidence="3">The sequence shown here is derived from an EMBL/GenBank/DDBJ whole genome shotgun (WGS) entry which is preliminary data.</text>
</comment>
<keyword evidence="4" id="KW-1185">Reference proteome</keyword>